<reference evidence="1" key="1">
    <citation type="submission" date="2019-08" db="EMBL/GenBank/DDBJ databases">
        <authorList>
            <person name="Kucharzyk K."/>
            <person name="Murdoch R.W."/>
            <person name="Higgins S."/>
            <person name="Loffler F."/>
        </authorList>
    </citation>
    <scope>NUCLEOTIDE SEQUENCE</scope>
</reference>
<sequence>MRQRLLLTPLPHQADQNILVRCLLKAVDADRAVGHLVHLVIFVLFFI</sequence>
<gene>
    <name evidence="1" type="ORF">SDC9_112294</name>
</gene>
<dbReference type="AlphaFoldDB" id="A0A645BJW9"/>
<proteinExistence type="predicted"/>
<comment type="caution">
    <text evidence="1">The sequence shown here is derived from an EMBL/GenBank/DDBJ whole genome shotgun (WGS) entry which is preliminary data.</text>
</comment>
<dbReference type="EMBL" id="VSSQ01020494">
    <property type="protein sequence ID" value="MPM65398.1"/>
    <property type="molecule type" value="Genomic_DNA"/>
</dbReference>
<accession>A0A645BJW9</accession>
<evidence type="ECO:0000313" key="1">
    <source>
        <dbReference type="EMBL" id="MPM65398.1"/>
    </source>
</evidence>
<name>A0A645BJW9_9ZZZZ</name>
<protein>
    <submittedName>
        <fullName evidence="1">Uncharacterized protein</fullName>
    </submittedName>
</protein>
<organism evidence="1">
    <name type="scientific">bioreactor metagenome</name>
    <dbReference type="NCBI Taxonomy" id="1076179"/>
    <lineage>
        <taxon>unclassified sequences</taxon>
        <taxon>metagenomes</taxon>
        <taxon>ecological metagenomes</taxon>
    </lineage>
</organism>